<evidence type="ECO:0000256" key="3">
    <source>
        <dbReference type="ARBA" id="ARBA00011738"/>
    </source>
</evidence>
<reference evidence="11 12" key="1">
    <citation type="submission" date="2020-09" db="EMBL/GenBank/DDBJ databases">
        <title>Novel species in genus Gordonia.</title>
        <authorList>
            <person name="Zhang G."/>
        </authorList>
    </citation>
    <scope>NUCLEOTIDE SEQUENCE [LARGE SCALE GENOMIC DNA]</scope>
    <source>
        <strain evidence="11 12">ON-33</strain>
    </source>
</reference>
<evidence type="ECO:0000256" key="7">
    <source>
        <dbReference type="RuleBase" id="RU362125"/>
    </source>
</evidence>
<dbReference type="Gene3D" id="1.20.140.10">
    <property type="entry name" value="Butyryl-CoA Dehydrogenase, subunit A, domain 3"/>
    <property type="match status" value="1"/>
</dbReference>
<dbReference type="EMBL" id="JACWMS010000004">
    <property type="protein sequence ID" value="MBD1321850.1"/>
    <property type="molecule type" value="Genomic_DNA"/>
</dbReference>
<feature type="domain" description="Acyl-CoA oxidase/dehydrogenase middle" evidence="9">
    <location>
        <begin position="130"/>
        <end position="227"/>
    </location>
</feature>
<evidence type="ECO:0000313" key="11">
    <source>
        <dbReference type="EMBL" id="MBD1321850.1"/>
    </source>
</evidence>
<evidence type="ECO:0000256" key="6">
    <source>
        <dbReference type="ARBA" id="ARBA00023002"/>
    </source>
</evidence>
<dbReference type="RefSeq" id="WP_190268294.1">
    <property type="nucleotide sequence ID" value="NZ_BAABAD010000004.1"/>
</dbReference>
<feature type="domain" description="Acyl-CoA dehydrogenase/oxidase C-terminal" evidence="8">
    <location>
        <begin position="239"/>
        <end position="388"/>
    </location>
</feature>
<feature type="domain" description="Acyl-CoA dehydrogenase/oxidase N-terminal" evidence="10">
    <location>
        <begin position="15"/>
        <end position="125"/>
    </location>
</feature>
<evidence type="ECO:0000259" key="9">
    <source>
        <dbReference type="Pfam" id="PF02770"/>
    </source>
</evidence>
<dbReference type="Pfam" id="PF00441">
    <property type="entry name" value="Acyl-CoA_dh_1"/>
    <property type="match status" value="1"/>
</dbReference>
<keyword evidence="6 7" id="KW-0560">Oxidoreductase</keyword>
<dbReference type="Pfam" id="PF02770">
    <property type="entry name" value="Acyl-CoA_dh_M"/>
    <property type="match status" value="1"/>
</dbReference>
<evidence type="ECO:0000313" key="12">
    <source>
        <dbReference type="Proteomes" id="UP000602395"/>
    </source>
</evidence>
<dbReference type="InterPro" id="IPR046373">
    <property type="entry name" value="Acyl-CoA_Oxase/DH_mid-dom_sf"/>
</dbReference>
<accession>A0ABR7WGE0</accession>
<dbReference type="InterPro" id="IPR013786">
    <property type="entry name" value="AcylCoA_DH/ox_N"/>
</dbReference>
<name>A0ABR7WGE0_9ACTN</name>
<dbReference type="SUPFAM" id="SSF56645">
    <property type="entry name" value="Acyl-CoA dehydrogenase NM domain-like"/>
    <property type="match status" value="1"/>
</dbReference>
<dbReference type="SUPFAM" id="SSF47203">
    <property type="entry name" value="Acyl-CoA dehydrogenase C-terminal domain-like"/>
    <property type="match status" value="1"/>
</dbReference>
<dbReference type="InterPro" id="IPR037069">
    <property type="entry name" value="AcylCoA_DH/ox_N_sf"/>
</dbReference>
<comment type="cofactor">
    <cofactor evidence="1 7">
        <name>FAD</name>
        <dbReference type="ChEBI" id="CHEBI:57692"/>
    </cofactor>
</comment>
<evidence type="ECO:0000256" key="2">
    <source>
        <dbReference type="ARBA" id="ARBA00009347"/>
    </source>
</evidence>
<dbReference type="InterPro" id="IPR006091">
    <property type="entry name" value="Acyl-CoA_Oxase/DH_mid-dom"/>
</dbReference>
<evidence type="ECO:0000259" key="10">
    <source>
        <dbReference type="Pfam" id="PF02771"/>
    </source>
</evidence>
<organism evidence="11 12">
    <name type="scientific">Gordonia hankookensis</name>
    <dbReference type="NCBI Taxonomy" id="589403"/>
    <lineage>
        <taxon>Bacteria</taxon>
        <taxon>Bacillati</taxon>
        <taxon>Actinomycetota</taxon>
        <taxon>Actinomycetes</taxon>
        <taxon>Mycobacteriales</taxon>
        <taxon>Gordoniaceae</taxon>
        <taxon>Gordonia</taxon>
    </lineage>
</organism>
<dbReference type="InterPro" id="IPR009075">
    <property type="entry name" value="AcylCo_DH/oxidase_C"/>
</dbReference>
<evidence type="ECO:0000256" key="4">
    <source>
        <dbReference type="ARBA" id="ARBA00022630"/>
    </source>
</evidence>
<dbReference type="Pfam" id="PF02771">
    <property type="entry name" value="Acyl-CoA_dh_N"/>
    <property type="match status" value="1"/>
</dbReference>
<comment type="subunit">
    <text evidence="3">Homodimer.</text>
</comment>
<dbReference type="PANTHER" id="PTHR48083">
    <property type="entry name" value="MEDIUM-CHAIN SPECIFIC ACYL-COA DEHYDROGENASE, MITOCHONDRIAL-RELATED"/>
    <property type="match status" value="1"/>
</dbReference>
<proteinExistence type="inferred from homology"/>
<gene>
    <name evidence="11" type="ORF">IDF66_19900</name>
</gene>
<dbReference type="Gene3D" id="2.40.110.10">
    <property type="entry name" value="Butyryl-CoA Dehydrogenase, subunit A, domain 2"/>
    <property type="match status" value="1"/>
</dbReference>
<dbReference type="Gene3D" id="1.10.540.10">
    <property type="entry name" value="Acyl-CoA dehydrogenase/oxidase, N-terminal domain"/>
    <property type="match status" value="1"/>
</dbReference>
<dbReference type="InterPro" id="IPR009100">
    <property type="entry name" value="AcylCoA_DH/oxidase_NM_dom_sf"/>
</dbReference>
<keyword evidence="5 7" id="KW-0274">FAD</keyword>
<evidence type="ECO:0000256" key="5">
    <source>
        <dbReference type="ARBA" id="ARBA00022827"/>
    </source>
</evidence>
<comment type="caution">
    <text evidence="11">The sequence shown here is derived from an EMBL/GenBank/DDBJ whole genome shotgun (WGS) entry which is preliminary data.</text>
</comment>
<sequence>MTDPATSVSGDDLTRLCARMRTFIDDEVIPRERELTGEDDASTKVLDELRSCAKELGLWALGHPSEVGGGGVPFMDFVYLNEIIGRSEFGQLAVGSVTMQDTIMLHKHGTEEQQRRWIPGMVAGDLLPSVGLTEPEVAGSDPTLIATRAELDGETWVINGHKWFTTGVNRAAYCSVFARTEDDSVPRHSRISSIIVPTDTPGFEIVRAIPTMGHDPSDHFEVRLTDVRVPRENLLGERGKGFVIAQDRLGPGRIFHCMRWLGQAQRAYELMCERANSRFVHGSLLAEKGEVHRYISESAAEIQAARLMTLDAARVMDTGDDARVQIGLIKFWGARMLHNVIDRSIQVHGALGLTADTPLERMYRQARYARVYDGPDEVHRMSTARRLLRDPDAAPWR</sequence>
<dbReference type="Proteomes" id="UP000602395">
    <property type="component" value="Unassembled WGS sequence"/>
</dbReference>
<comment type="similarity">
    <text evidence="2 7">Belongs to the acyl-CoA dehydrogenase family.</text>
</comment>
<evidence type="ECO:0000256" key="1">
    <source>
        <dbReference type="ARBA" id="ARBA00001974"/>
    </source>
</evidence>
<dbReference type="PANTHER" id="PTHR48083:SF13">
    <property type="entry name" value="ACYL-COA DEHYDROGENASE FAMILY MEMBER 11"/>
    <property type="match status" value="1"/>
</dbReference>
<keyword evidence="12" id="KW-1185">Reference proteome</keyword>
<dbReference type="PIRSF" id="PIRSF016578">
    <property type="entry name" value="HsaA"/>
    <property type="match status" value="1"/>
</dbReference>
<protein>
    <submittedName>
        <fullName evidence="11">Acyl-CoA dehydrogenase family protein</fullName>
    </submittedName>
</protein>
<evidence type="ECO:0000259" key="8">
    <source>
        <dbReference type="Pfam" id="PF00441"/>
    </source>
</evidence>
<keyword evidence="4 7" id="KW-0285">Flavoprotein</keyword>
<dbReference type="InterPro" id="IPR050741">
    <property type="entry name" value="Acyl-CoA_dehydrogenase"/>
</dbReference>
<dbReference type="InterPro" id="IPR036250">
    <property type="entry name" value="AcylCo_DH-like_C"/>
</dbReference>